<sequence length="186" mass="20669">MKWRDHHAFKSPGGPGALGYRRIIAEHSTNKGRVILLLTSYFLLLTTYYVLRPTSYLLLISNLNSSGIHLLSTQNTFRNPLTFSISQSTSIKYSSFTWRIPSIYVYLVPSKSIPSIPSIPSINHSTWVNHTSTMIAIMLASPMSGHVDTDPKKAKKNGAGKGGWGVDGEEVPRRRLQYGQCSSSLQ</sequence>
<keyword evidence="4" id="KW-1185">Reference proteome</keyword>
<proteinExistence type="predicted"/>
<gene>
    <name evidence="3" type="ORF">EYC84_001679</name>
</gene>
<dbReference type="AlphaFoldDB" id="A0A5M9JUY5"/>
<dbReference type="Proteomes" id="UP000322873">
    <property type="component" value="Unassembled WGS sequence"/>
</dbReference>
<keyword evidence="2" id="KW-0812">Transmembrane</keyword>
<keyword evidence="2" id="KW-0472">Membrane</keyword>
<evidence type="ECO:0000313" key="3">
    <source>
        <dbReference type="EMBL" id="KAA8571696.1"/>
    </source>
</evidence>
<comment type="caution">
    <text evidence="3">The sequence shown here is derived from an EMBL/GenBank/DDBJ whole genome shotgun (WGS) entry which is preliminary data.</text>
</comment>
<evidence type="ECO:0000256" key="2">
    <source>
        <dbReference type="SAM" id="Phobius"/>
    </source>
</evidence>
<reference evidence="3 4" key="1">
    <citation type="submission" date="2019-06" db="EMBL/GenBank/DDBJ databases">
        <title>Genome Sequence of the Brown Rot Fungal Pathogen Monilinia fructicola.</title>
        <authorList>
            <person name="De Miccolis Angelini R.M."/>
            <person name="Landi L."/>
            <person name="Abate D."/>
            <person name="Pollastro S."/>
            <person name="Romanazzi G."/>
            <person name="Faretra F."/>
        </authorList>
    </citation>
    <scope>NUCLEOTIDE SEQUENCE [LARGE SCALE GENOMIC DNA]</scope>
    <source>
        <strain evidence="3 4">Mfrc123</strain>
    </source>
</reference>
<name>A0A5M9JUY5_MONFR</name>
<dbReference type="EMBL" id="VICG01000005">
    <property type="protein sequence ID" value="KAA8571696.1"/>
    <property type="molecule type" value="Genomic_DNA"/>
</dbReference>
<protein>
    <submittedName>
        <fullName evidence="3">Uncharacterized protein</fullName>
    </submittedName>
</protein>
<organism evidence="3 4">
    <name type="scientific">Monilinia fructicola</name>
    <name type="common">Brown rot fungus</name>
    <name type="synonym">Ciboria fructicola</name>
    <dbReference type="NCBI Taxonomy" id="38448"/>
    <lineage>
        <taxon>Eukaryota</taxon>
        <taxon>Fungi</taxon>
        <taxon>Dikarya</taxon>
        <taxon>Ascomycota</taxon>
        <taxon>Pezizomycotina</taxon>
        <taxon>Leotiomycetes</taxon>
        <taxon>Helotiales</taxon>
        <taxon>Sclerotiniaceae</taxon>
        <taxon>Monilinia</taxon>
    </lineage>
</organism>
<feature type="transmembrane region" description="Helical" evidence="2">
    <location>
        <begin position="34"/>
        <end position="51"/>
    </location>
</feature>
<keyword evidence="2" id="KW-1133">Transmembrane helix</keyword>
<feature type="region of interest" description="Disordered" evidence="1">
    <location>
        <begin position="147"/>
        <end position="186"/>
    </location>
</feature>
<evidence type="ECO:0000313" key="4">
    <source>
        <dbReference type="Proteomes" id="UP000322873"/>
    </source>
</evidence>
<accession>A0A5M9JUY5</accession>
<evidence type="ECO:0000256" key="1">
    <source>
        <dbReference type="SAM" id="MobiDB-lite"/>
    </source>
</evidence>